<evidence type="ECO:0000313" key="2">
    <source>
        <dbReference type="EMBL" id="SPN73320.1"/>
    </source>
</evidence>
<keyword evidence="1" id="KW-0812">Transmembrane</keyword>
<dbReference type="AlphaFoldDB" id="A0A2R8FA71"/>
<accession>A0A2R8FA71</accession>
<evidence type="ECO:0000313" key="3">
    <source>
        <dbReference type="Proteomes" id="UP000244926"/>
    </source>
</evidence>
<feature type="transmembrane region" description="Helical" evidence="1">
    <location>
        <begin position="84"/>
        <end position="107"/>
    </location>
</feature>
<organism evidence="2 3">
    <name type="scientific">Chlamydia serpentis</name>
    <dbReference type="NCBI Taxonomy" id="1967782"/>
    <lineage>
        <taxon>Bacteria</taxon>
        <taxon>Pseudomonadati</taxon>
        <taxon>Chlamydiota</taxon>
        <taxon>Chlamydiia</taxon>
        <taxon>Chlamydiales</taxon>
        <taxon>Chlamydiaceae</taxon>
        <taxon>Chlamydia/Chlamydophila group</taxon>
        <taxon>Chlamydia</taxon>
    </lineage>
</organism>
<dbReference type="KEGG" id="csee:C10C_0138"/>
<protein>
    <submittedName>
        <fullName evidence="2">Uncharacterized protein</fullName>
    </submittedName>
</protein>
<dbReference type="Proteomes" id="UP000244926">
    <property type="component" value="Chromosome I"/>
</dbReference>
<reference evidence="3" key="1">
    <citation type="submission" date="2017-11" db="EMBL/GenBank/DDBJ databases">
        <authorList>
            <person name="Seth-Smith MB H."/>
        </authorList>
    </citation>
    <scope>NUCLEOTIDE SEQUENCE [LARGE SCALE GENOMIC DNA]</scope>
</reference>
<sequence>MIPFCSKICIAKSYLKSVNPDLTPASNTLESIAARIDSYFNLGHISKVILLHKIVIPTKRKALIIYTLSKEPSRQSNFIRILKILSFLLIIPLVIAFVFKCIIRLALYCKSHFYKSNVSIEPPELKYSIPTNFLD</sequence>
<evidence type="ECO:0000256" key="1">
    <source>
        <dbReference type="SAM" id="Phobius"/>
    </source>
</evidence>
<dbReference type="EMBL" id="LT993738">
    <property type="protein sequence ID" value="SPN73320.1"/>
    <property type="molecule type" value="Genomic_DNA"/>
</dbReference>
<keyword evidence="1" id="KW-0472">Membrane</keyword>
<keyword evidence="3" id="KW-1185">Reference proteome</keyword>
<name>A0A2R8FA71_9CHLA</name>
<gene>
    <name evidence="2" type="ORF">C10C_0138</name>
</gene>
<proteinExistence type="predicted"/>
<keyword evidence="1" id="KW-1133">Transmembrane helix</keyword>